<dbReference type="SUPFAM" id="SSF51004">
    <property type="entry name" value="C-terminal (heme d1) domain of cytochrome cd1-nitrite reductase"/>
    <property type="match status" value="1"/>
</dbReference>
<comment type="caution">
    <text evidence="3">The sequence shown here is derived from an EMBL/GenBank/DDBJ whole genome shotgun (WGS) entry which is preliminary data.</text>
</comment>
<dbReference type="InterPro" id="IPR015943">
    <property type="entry name" value="WD40/YVTN_repeat-like_dom_sf"/>
</dbReference>
<dbReference type="InterPro" id="IPR019405">
    <property type="entry name" value="Lactonase_7-beta_prop"/>
</dbReference>
<dbReference type="InterPro" id="IPR011048">
    <property type="entry name" value="Haem_d1_sf"/>
</dbReference>
<protein>
    <submittedName>
        <fullName evidence="3">Lactonase, 7-bladed beta-propeller-domain-containing protein</fullName>
    </submittedName>
</protein>
<keyword evidence="2" id="KW-0732">Signal</keyword>
<dbReference type="PANTHER" id="PTHR30344:SF1">
    <property type="entry name" value="6-PHOSPHOGLUCONOLACTONASE"/>
    <property type="match status" value="1"/>
</dbReference>
<evidence type="ECO:0000313" key="4">
    <source>
        <dbReference type="Proteomes" id="UP001174934"/>
    </source>
</evidence>
<dbReference type="PANTHER" id="PTHR30344">
    <property type="entry name" value="6-PHOSPHOGLUCONOLACTONASE-RELATED"/>
    <property type="match status" value="1"/>
</dbReference>
<dbReference type="EMBL" id="JAULSR010000002">
    <property type="protein sequence ID" value="KAK0629811.1"/>
    <property type="molecule type" value="Genomic_DNA"/>
</dbReference>
<evidence type="ECO:0000256" key="1">
    <source>
        <dbReference type="ARBA" id="ARBA00005564"/>
    </source>
</evidence>
<feature type="chain" id="PRO_5041237349" evidence="2">
    <location>
        <begin position="23"/>
        <end position="388"/>
    </location>
</feature>
<name>A0AA40C8V9_9PEZI</name>
<proteinExistence type="inferred from homology"/>
<organism evidence="3 4">
    <name type="scientific">Bombardia bombarda</name>
    <dbReference type="NCBI Taxonomy" id="252184"/>
    <lineage>
        <taxon>Eukaryota</taxon>
        <taxon>Fungi</taxon>
        <taxon>Dikarya</taxon>
        <taxon>Ascomycota</taxon>
        <taxon>Pezizomycotina</taxon>
        <taxon>Sordariomycetes</taxon>
        <taxon>Sordariomycetidae</taxon>
        <taxon>Sordariales</taxon>
        <taxon>Lasiosphaeriaceae</taxon>
        <taxon>Bombardia</taxon>
    </lineage>
</organism>
<comment type="similarity">
    <text evidence="1">Belongs to the cycloisomerase 2 family.</text>
</comment>
<dbReference type="Gene3D" id="2.130.10.10">
    <property type="entry name" value="YVTN repeat-like/Quinoprotein amine dehydrogenase"/>
    <property type="match status" value="1"/>
</dbReference>
<feature type="signal peptide" evidence="2">
    <location>
        <begin position="1"/>
        <end position="22"/>
    </location>
</feature>
<dbReference type="InterPro" id="IPR050282">
    <property type="entry name" value="Cycloisomerase_2"/>
</dbReference>
<evidence type="ECO:0000313" key="3">
    <source>
        <dbReference type="EMBL" id="KAK0629811.1"/>
    </source>
</evidence>
<reference evidence="3" key="1">
    <citation type="submission" date="2023-06" db="EMBL/GenBank/DDBJ databases">
        <title>Genome-scale phylogeny and comparative genomics of the fungal order Sordariales.</title>
        <authorList>
            <consortium name="Lawrence Berkeley National Laboratory"/>
            <person name="Hensen N."/>
            <person name="Bonometti L."/>
            <person name="Westerberg I."/>
            <person name="Brannstrom I.O."/>
            <person name="Guillou S."/>
            <person name="Cros-Aarteil S."/>
            <person name="Calhoun S."/>
            <person name="Haridas S."/>
            <person name="Kuo A."/>
            <person name="Mondo S."/>
            <person name="Pangilinan J."/>
            <person name="Riley R."/>
            <person name="LaButti K."/>
            <person name="Andreopoulos B."/>
            <person name="Lipzen A."/>
            <person name="Chen C."/>
            <person name="Yanf M."/>
            <person name="Daum C."/>
            <person name="Ng V."/>
            <person name="Clum A."/>
            <person name="Steindorff A."/>
            <person name="Ohm R."/>
            <person name="Martin F."/>
            <person name="Silar P."/>
            <person name="Natvig D."/>
            <person name="Lalanne C."/>
            <person name="Gautier V."/>
            <person name="Ament-velasquez S.L."/>
            <person name="Kruys A."/>
            <person name="Hutchinson M.I."/>
            <person name="Powell A.J."/>
            <person name="Barry K."/>
            <person name="Miller A.N."/>
            <person name="Grigoriev I.V."/>
            <person name="Debuchy R."/>
            <person name="Gladieux P."/>
            <person name="Thoren M.H."/>
            <person name="Johannesson H."/>
        </authorList>
    </citation>
    <scope>NUCLEOTIDE SEQUENCE</scope>
    <source>
        <strain evidence="3">SMH3391-2</strain>
    </source>
</reference>
<dbReference type="Proteomes" id="UP001174934">
    <property type="component" value="Unassembled WGS sequence"/>
</dbReference>
<sequence>MVYRGILATAALGLALPKGSLAESVLLYATSYEGNLTTLSLTGSSLVPIASTKDCGAYPSWLTLVGSTLYCADESWGKPNGTLTSFSVSQDGGLARLDTIDTTAGPVSAVVFGTNGGGLAVPGYEGAGLNTFNITTTADITQLQTEIFKLPHDGVNPQRQDKPHPHQAALDPTGRFLFVPDLGSDLVRIFSIDPRTLKTTSIAPLVALPGSGPRHLTFLKAADGKTFMYLISELANSVTGYNVIYNNNKTLSFTQFYVNNTHGTNAALPAGASAGEITLSPDNKFLIVSSRGENSETVAEFDPPASDPLISFSVCEKTGALKPRQTFPAGGAVPRHFSINKQGTLVAVALQGSARVVVISRDPKTGNLKDIVAHATVAGQPNCIIFKE</sequence>
<dbReference type="GO" id="GO:0017057">
    <property type="term" value="F:6-phosphogluconolactonase activity"/>
    <property type="evidence" value="ECO:0007669"/>
    <property type="project" value="TreeGrafter"/>
</dbReference>
<evidence type="ECO:0000256" key="2">
    <source>
        <dbReference type="SAM" id="SignalP"/>
    </source>
</evidence>
<gene>
    <name evidence="3" type="ORF">B0T17DRAFT_615547</name>
</gene>
<dbReference type="Pfam" id="PF10282">
    <property type="entry name" value="Lactonase"/>
    <property type="match status" value="1"/>
</dbReference>
<accession>A0AA40C8V9</accession>
<keyword evidence="4" id="KW-1185">Reference proteome</keyword>
<dbReference type="AlphaFoldDB" id="A0AA40C8V9"/>